<feature type="region of interest" description="Disordered" evidence="8">
    <location>
        <begin position="127"/>
        <end position="195"/>
    </location>
</feature>
<feature type="compositionally biased region" description="Pro residues" evidence="8">
    <location>
        <begin position="140"/>
        <end position="157"/>
    </location>
</feature>
<keyword evidence="3" id="KW-0813">Transport</keyword>
<keyword evidence="7" id="KW-0998">Cell outer membrane</keyword>
<dbReference type="PANTHER" id="PTHR30026:SF21">
    <property type="entry name" value="SLR1270 PROTEIN"/>
    <property type="match status" value="1"/>
</dbReference>
<dbReference type="Gene3D" id="1.20.1600.10">
    <property type="entry name" value="Outer membrane efflux proteins (OEP)"/>
    <property type="match status" value="1"/>
</dbReference>
<reference evidence="10 11" key="2">
    <citation type="submission" date="2018-03" db="EMBL/GenBank/DDBJ databases">
        <title>The ancient ancestry and fast evolution of plastids.</title>
        <authorList>
            <person name="Moore K.R."/>
            <person name="Magnabosco C."/>
            <person name="Momper L."/>
            <person name="Gold D.A."/>
            <person name="Bosak T."/>
            <person name="Fournier G.P."/>
        </authorList>
    </citation>
    <scope>NUCLEOTIDE SEQUENCE [LARGE SCALE GENOMIC DNA]</scope>
    <source>
        <strain evidence="10 11">ULC007</strain>
    </source>
</reference>
<evidence type="ECO:0000256" key="5">
    <source>
        <dbReference type="ARBA" id="ARBA00022692"/>
    </source>
</evidence>
<reference evidence="10 11" key="1">
    <citation type="submission" date="2018-02" db="EMBL/GenBank/DDBJ databases">
        <authorList>
            <person name="Cohen D.B."/>
            <person name="Kent A.D."/>
        </authorList>
    </citation>
    <scope>NUCLEOTIDE SEQUENCE [LARGE SCALE GENOMIC DNA]</scope>
    <source>
        <strain evidence="10 11">ULC007</strain>
    </source>
</reference>
<name>A0A2T1DCX7_9CYAN</name>
<keyword evidence="11" id="KW-1185">Reference proteome</keyword>
<feature type="compositionally biased region" description="Low complexity" evidence="8">
    <location>
        <begin position="158"/>
        <end position="168"/>
    </location>
</feature>
<organism evidence="10 11">
    <name type="scientific">Phormidesmis priestleyi ULC007</name>
    <dbReference type="NCBI Taxonomy" id="1920490"/>
    <lineage>
        <taxon>Bacteria</taxon>
        <taxon>Bacillati</taxon>
        <taxon>Cyanobacteriota</taxon>
        <taxon>Cyanophyceae</taxon>
        <taxon>Leptolyngbyales</taxon>
        <taxon>Leptolyngbyaceae</taxon>
        <taxon>Phormidesmis</taxon>
    </lineage>
</organism>
<dbReference type="STRING" id="1920490.GCA_001895925_02936"/>
<evidence type="ECO:0000256" key="3">
    <source>
        <dbReference type="ARBA" id="ARBA00022448"/>
    </source>
</evidence>
<evidence type="ECO:0000256" key="6">
    <source>
        <dbReference type="ARBA" id="ARBA00023136"/>
    </source>
</evidence>
<sequence length="633" mass="67842">MKMFLHLIQVGVGALIAFGSVGAAYSQTSPSGQPQKRSNLAAQSPPLKTIAATFEGEAASTPTKPVTIVRIVQTFGGSVQKVSAERAKKVPSLLAEAKKPRSETKPTIAQPSFEGAKIVEVFANEPQKASDSAVAQTPKPVTPPRSTPLPPSNPPASSPRTPATTTPTPGTPTPTPTTSKSDPTPAPAYLNSPANPLLFPTRPDEVRLAGTQLISLQQAIELSERNNRDLEVVRLQLESSRAALREAQATLYPTVGLQSSLNRSQSASGDISAKVQAQSPQSQLFGASSTNPPSTSLSGAIQLNYDIFTSGRNSAQRKAAERLVRAAELTVEQTREQLRLDTTTDYYNLQSANEQVRINQAAVINAQRSLSDTQAQERAGLGTRFDVLRSQVQLANAQQQLTNAIATQGINRRQLAVRLSLPESLNVSTSDPVQPAGTWGLPIEDTIVLAYKNRAELETQLVQREVSEQQRRAALAALGPTVSATASYNLLKSFEAPVKDVGNGYTLALQAQWNFFDGGAAQARAAQQERNKEIAESRFAQSRNNVRFQVEQAYTNLQANRANIDTTTTALGQAAEALRLARLRFQAGVGTQTDVINAETDLTRAEGNRVSAIIGYNLSLAQLQRAVSNIAAR</sequence>
<feature type="chain" id="PRO_5015723882" evidence="9">
    <location>
        <begin position="24"/>
        <end position="633"/>
    </location>
</feature>
<dbReference type="InterPro" id="IPR051906">
    <property type="entry name" value="TolC-like"/>
</dbReference>
<protein>
    <submittedName>
        <fullName evidence="10">TolC family protein</fullName>
    </submittedName>
</protein>
<gene>
    <name evidence="10" type="ORF">C7B65_15565</name>
</gene>
<keyword evidence="6" id="KW-0472">Membrane</keyword>
<dbReference type="EMBL" id="PVWG01000018">
    <property type="protein sequence ID" value="PSB18316.1"/>
    <property type="molecule type" value="Genomic_DNA"/>
</dbReference>
<dbReference type="AlphaFoldDB" id="A0A2T1DCX7"/>
<evidence type="ECO:0000256" key="2">
    <source>
        <dbReference type="ARBA" id="ARBA00007613"/>
    </source>
</evidence>
<feature type="signal peptide" evidence="9">
    <location>
        <begin position="1"/>
        <end position="23"/>
    </location>
</feature>
<dbReference type="InterPro" id="IPR003423">
    <property type="entry name" value="OMP_efflux"/>
</dbReference>
<evidence type="ECO:0000256" key="1">
    <source>
        <dbReference type="ARBA" id="ARBA00004442"/>
    </source>
</evidence>
<dbReference type="GO" id="GO:0015562">
    <property type="term" value="F:efflux transmembrane transporter activity"/>
    <property type="evidence" value="ECO:0007669"/>
    <property type="project" value="InterPro"/>
</dbReference>
<accession>A0A2T1DCX7</accession>
<dbReference type="Proteomes" id="UP000238634">
    <property type="component" value="Unassembled WGS sequence"/>
</dbReference>
<proteinExistence type="inferred from homology"/>
<keyword evidence="9" id="KW-0732">Signal</keyword>
<dbReference type="PANTHER" id="PTHR30026">
    <property type="entry name" value="OUTER MEMBRANE PROTEIN TOLC"/>
    <property type="match status" value="1"/>
</dbReference>
<dbReference type="GO" id="GO:0009279">
    <property type="term" value="C:cell outer membrane"/>
    <property type="evidence" value="ECO:0007669"/>
    <property type="project" value="UniProtKB-SubCell"/>
</dbReference>
<evidence type="ECO:0000256" key="4">
    <source>
        <dbReference type="ARBA" id="ARBA00022452"/>
    </source>
</evidence>
<evidence type="ECO:0000256" key="8">
    <source>
        <dbReference type="SAM" id="MobiDB-lite"/>
    </source>
</evidence>
<dbReference type="OrthoDB" id="501974at2"/>
<dbReference type="GO" id="GO:1990281">
    <property type="term" value="C:efflux pump complex"/>
    <property type="evidence" value="ECO:0007669"/>
    <property type="project" value="TreeGrafter"/>
</dbReference>
<comment type="similarity">
    <text evidence="2">Belongs to the outer membrane factor (OMF) (TC 1.B.17) family.</text>
</comment>
<evidence type="ECO:0000256" key="9">
    <source>
        <dbReference type="SAM" id="SignalP"/>
    </source>
</evidence>
<comment type="caution">
    <text evidence="10">The sequence shown here is derived from an EMBL/GenBank/DDBJ whole genome shotgun (WGS) entry which is preliminary data.</text>
</comment>
<keyword evidence="4" id="KW-1134">Transmembrane beta strand</keyword>
<dbReference type="GO" id="GO:0015288">
    <property type="term" value="F:porin activity"/>
    <property type="evidence" value="ECO:0007669"/>
    <property type="project" value="TreeGrafter"/>
</dbReference>
<keyword evidence="5" id="KW-0812">Transmembrane</keyword>
<dbReference type="Pfam" id="PF02321">
    <property type="entry name" value="OEP"/>
    <property type="match status" value="2"/>
</dbReference>
<evidence type="ECO:0000313" key="11">
    <source>
        <dbReference type="Proteomes" id="UP000238634"/>
    </source>
</evidence>
<evidence type="ECO:0000313" key="10">
    <source>
        <dbReference type="EMBL" id="PSB18316.1"/>
    </source>
</evidence>
<evidence type="ECO:0000256" key="7">
    <source>
        <dbReference type="ARBA" id="ARBA00023237"/>
    </source>
</evidence>
<comment type="subcellular location">
    <subcellularLocation>
        <location evidence="1">Cell outer membrane</location>
    </subcellularLocation>
</comment>
<dbReference type="SUPFAM" id="SSF56954">
    <property type="entry name" value="Outer membrane efflux proteins (OEP)"/>
    <property type="match status" value="1"/>
</dbReference>